<dbReference type="Proteomes" id="UP000625631">
    <property type="component" value="Unassembled WGS sequence"/>
</dbReference>
<keyword evidence="2" id="KW-1185">Reference proteome</keyword>
<gene>
    <name evidence="1" type="ORF">I7X13_17250</name>
</gene>
<dbReference type="EMBL" id="JAEDAE010000009">
    <property type="protein sequence ID" value="MBH8559811.1"/>
    <property type="molecule type" value="Genomic_DNA"/>
</dbReference>
<evidence type="ECO:0000313" key="1">
    <source>
        <dbReference type="EMBL" id="MBH8559811.1"/>
    </source>
</evidence>
<name>A0ABS0QC54_9BACT</name>
<accession>A0ABS0QC54</accession>
<protein>
    <recommendedName>
        <fullName evidence="3">Tetratricopeptide repeat protein</fullName>
    </recommendedName>
</protein>
<sequence>MSAAAQPAYQGPPGATVFAKAQQLEAAGNKAAATAAYQQAYEAYMSVDDSDGMTKALARKNALSGAARGPAARPAAVAPRPAAPAPAPVAARPAPAVAPASVVAPLPGRTTGGKPVGLFFFMNVFSNERIYYFTPAGQVYVDPANFSPAGLAAVDPRWRGTYAVNGNQMTVRWAAGQSETYEYKSDPSGFSWNGGFVCVGPFSNARQLLGTFEGRNAAVSVTASSLAVYRTLNFKADGTFTRDNLTDGHLEANTGSVTNVSSASKQAGRWSLNGWFLTLTDGQGTIRNLAFPTSLDEKTGKAYYFRFNGTTYKTTAQ</sequence>
<dbReference type="RefSeq" id="WP_198076429.1">
    <property type="nucleotide sequence ID" value="NZ_JAEDAE010000009.1"/>
</dbReference>
<reference evidence="1 2" key="1">
    <citation type="submission" date="2020-12" db="EMBL/GenBank/DDBJ databases">
        <title>Hymenobacter sp.</title>
        <authorList>
            <person name="Kim M.K."/>
        </authorList>
    </citation>
    <scope>NUCLEOTIDE SEQUENCE [LARGE SCALE GENOMIC DNA]</scope>
    <source>
        <strain evidence="1 2">BT442</strain>
    </source>
</reference>
<proteinExistence type="predicted"/>
<organism evidence="1 2">
    <name type="scientific">Hymenobacter negativus</name>
    <dbReference type="NCBI Taxonomy" id="2795026"/>
    <lineage>
        <taxon>Bacteria</taxon>
        <taxon>Pseudomonadati</taxon>
        <taxon>Bacteroidota</taxon>
        <taxon>Cytophagia</taxon>
        <taxon>Cytophagales</taxon>
        <taxon>Hymenobacteraceae</taxon>
        <taxon>Hymenobacter</taxon>
    </lineage>
</organism>
<evidence type="ECO:0008006" key="3">
    <source>
        <dbReference type="Google" id="ProtNLM"/>
    </source>
</evidence>
<evidence type="ECO:0000313" key="2">
    <source>
        <dbReference type="Proteomes" id="UP000625631"/>
    </source>
</evidence>
<comment type="caution">
    <text evidence="1">The sequence shown here is derived from an EMBL/GenBank/DDBJ whole genome shotgun (WGS) entry which is preliminary data.</text>
</comment>